<organism evidence="1">
    <name type="scientific">Anguilla anguilla</name>
    <name type="common">European freshwater eel</name>
    <name type="synonym">Muraena anguilla</name>
    <dbReference type="NCBI Taxonomy" id="7936"/>
    <lineage>
        <taxon>Eukaryota</taxon>
        <taxon>Metazoa</taxon>
        <taxon>Chordata</taxon>
        <taxon>Craniata</taxon>
        <taxon>Vertebrata</taxon>
        <taxon>Euteleostomi</taxon>
        <taxon>Actinopterygii</taxon>
        <taxon>Neopterygii</taxon>
        <taxon>Teleostei</taxon>
        <taxon>Anguilliformes</taxon>
        <taxon>Anguillidae</taxon>
        <taxon>Anguilla</taxon>
    </lineage>
</organism>
<protein>
    <submittedName>
        <fullName evidence="1">Uncharacterized protein</fullName>
    </submittedName>
</protein>
<dbReference type="EMBL" id="GBXM01106471">
    <property type="protein sequence ID" value="JAH02106.1"/>
    <property type="molecule type" value="Transcribed_RNA"/>
</dbReference>
<reference evidence="1" key="1">
    <citation type="submission" date="2014-11" db="EMBL/GenBank/DDBJ databases">
        <authorList>
            <person name="Amaro Gonzalez C."/>
        </authorList>
    </citation>
    <scope>NUCLEOTIDE SEQUENCE</scope>
</reference>
<name>A0A0E9PBP8_ANGAN</name>
<sequence>MPEIAVHSKKNENTYVP</sequence>
<proteinExistence type="predicted"/>
<evidence type="ECO:0000313" key="1">
    <source>
        <dbReference type="EMBL" id="JAH02106.1"/>
    </source>
</evidence>
<accession>A0A0E9PBP8</accession>
<dbReference type="AlphaFoldDB" id="A0A0E9PBP8"/>
<reference evidence="1" key="2">
    <citation type="journal article" date="2015" name="Fish Shellfish Immunol.">
        <title>Early steps in the European eel (Anguilla anguilla)-Vibrio vulnificus interaction in the gills: Role of the RtxA13 toxin.</title>
        <authorList>
            <person name="Callol A."/>
            <person name="Pajuelo D."/>
            <person name="Ebbesson L."/>
            <person name="Teles M."/>
            <person name="MacKenzie S."/>
            <person name="Amaro C."/>
        </authorList>
    </citation>
    <scope>NUCLEOTIDE SEQUENCE</scope>
</reference>